<evidence type="ECO:0000313" key="1">
    <source>
        <dbReference type="EMBL" id="KAG6375301.1"/>
    </source>
</evidence>
<name>A0A8I3A843_9AGAM</name>
<dbReference type="PANTHER" id="PTHR33099">
    <property type="entry name" value="FE2OG DIOXYGENASE DOMAIN-CONTAINING PROTEIN"/>
    <property type="match status" value="1"/>
</dbReference>
<dbReference type="PANTHER" id="PTHR33099:SF7">
    <property type="entry name" value="MYND-TYPE DOMAIN-CONTAINING PROTEIN"/>
    <property type="match status" value="1"/>
</dbReference>
<dbReference type="Gene3D" id="2.60.120.620">
    <property type="entry name" value="q2cbj1_9rhob like domain"/>
    <property type="match status" value="1"/>
</dbReference>
<organism evidence="1 2">
    <name type="scientific">Boletus reticuloceps</name>
    <dbReference type="NCBI Taxonomy" id="495285"/>
    <lineage>
        <taxon>Eukaryota</taxon>
        <taxon>Fungi</taxon>
        <taxon>Dikarya</taxon>
        <taxon>Basidiomycota</taxon>
        <taxon>Agaricomycotina</taxon>
        <taxon>Agaricomycetes</taxon>
        <taxon>Agaricomycetidae</taxon>
        <taxon>Boletales</taxon>
        <taxon>Boletineae</taxon>
        <taxon>Boletaceae</taxon>
        <taxon>Boletoideae</taxon>
        <taxon>Boletus</taxon>
    </lineage>
</organism>
<evidence type="ECO:0000313" key="2">
    <source>
        <dbReference type="Proteomes" id="UP000683000"/>
    </source>
</evidence>
<gene>
    <name evidence="1" type="ORF">JVT61DRAFT_3526</name>
</gene>
<reference evidence="1" key="1">
    <citation type="submission" date="2021-03" db="EMBL/GenBank/DDBJ databases">
        <title>Evolutionary innovations through gain and loss of genes in the ectomycorrhizal Boletales.</title>
        <authorList>
            <person name="Wu G."/>
            <person name="Miyauchi S."/>
            <person name="Morin E."/>
            <person name="Yang Z.-L."/>
            <person name="Xu J."/>
            <person name="Martin F.M."/>
        </authorList>
    </citation>
    <scope>NUCLEOTIDE SEQUENCE</scope>
    <source>
        <strain evidence="1">BR01</strain>
    </source>
</reference>
<evidence type="ECO:0008006" key="3">
    <source>
        <dbReference type="Google" id="ProtNLM"/>
    </source>
</evidence>
<accession>A0A8I3A843</accession>
<dbReference type="OrthoDB" id="27483at2759"/>
<sequence length="317" mass="35781">MFGSLVVVFPSAHEGGQLVLRHRDKEWTVDFTEKFMTQSEPSVCFIAFFGDIEHEVLPVTSGYRVTLTYNLYHNLSTLARCSSRLRPISTETSVGRSGERQVQTAEWRISRIRSCPRICPHKPQTARARRSETLKGSDRALADVCDALGLRFSLRLLYRGIVDQQLNLITTNELDVKHDPAVLVEDSTDKFHIMRALRGLGIEQVEGVDLIGSPWKFDPSLFEWDERVDNVGSPVFPDPESSKIREGCLDWVSTLRRIVREPVTQVLEVTPMASESVDINSPILRYGNQATLDFFYGTACMLIAVDPAKSRKPLVVQ</sequence>
<comment type="caution">
    <text evidence="1">The sequence shown here is derived from an EMBL/GenBank/DDBJ whole genome shotgun (WGS) entry which is preliminary data.</text>
</comment>
<keyword evidence="2" id="KW-1185">Reference proteome</keyword>
<protein>
    <recommendedName>
        <fullName evidence="3">Fe2OG dioxygenase domain-containing protein</fullName>
    </recommendedName>
</protein>
<dbReference type="EMBL" id="JAGFBS010000015">
    <property type="protein sequence ID" value="KAG6375301.1"/>
    <property type="molecule type" value="Genomic_DNA"/>
</dbReference>
<dbReference type="Proteomes" id="UP000683000">
    <property type="component" value="Unassembled WGS sequence"/>
</dbReference>
<proteinExistence type="predicted"/>
<dbReference type="AlphaFoldDB" id="A0A8I3A843"/>